<accession>A0A1K2IQK8</accession>
<dbReference type="AlphaFoldDB" id="A0A1K2IQK8"/>
<name>A0A1K2IQK8_9FLAO</name>
<dbReference type="OrthoDB" id="642277at2"/>
<dbReference type="RefSeq" id="WP_072403483.1">
    <property type="nucleotide sequence ID" value="NZ_FPKV01000005.1"/>
</dbReference>
<gene>
    <name evidence="1" type="ORF">SAMN05428642_10512</name>
</gene>
<dbReference type="EMBL" id="FPKV01000005">
    <property type="protein sequence ID" value="SFZ94713.1"/>
    <property type="molecule type" value="Genomic_DNA"/>
</dbReference>
<protein>
    <recommendedName>
        <fullName evidence="3">Wadjet protein JetD C-terminal domain-containing protein</fullName>
    </recommendedName>
</protein>
<evidence type="ECO:0000313" key="1">
    <source>
        <dbReference type="EMBL" id="SFZ94713.1"/>
    </source>
</evidence>
<reference evidence="1 2" key="1">
    <citation type="submission" date="2016-10" db="EMBL/GenBank/DDBJ databases">
        <authorList>
            <person name="de Groot N.N."/>
        </authorList>
    </citation>
    <scope>NUCLEOTIDE SEQUENCE [LARGE SCALE GENOMIC DNA]</scope>
    <source>
        <strain evidence="1 2">DSM 18180</strain>
    </source>
</reference>
<evidence type="ECO:0008006" key="3">
    <source>
        <dbReference type="Google" id="ProtNLM"/>
    </source>
</evidence>
<organism evidence="1 2">
    <name type="scientific">Flaviramulus basaltis</name>
    <dbReference type="NCBI Taxonomy" id="369401"/>
    <lineage>
        <taxon>Bacteria</taxon>
        <taxon>Pseudomonadati</taxon>
        <taxon>Bacteroidota</taxon>
        <taxon>Flavobacteriia</taxon>
        <taxon>Flavobacteriales</taxon>
        <taxon>Flavobacteriaceae</taxon>
        <taxon>Flaviramulus</taxon>
    </lineage>
</organism>
<proteinExistence type="predicted"/>
<sequence>MNWIEIKALHKLYETGEVKLNKTISKSPVFKNHETALEIKRNRKTFSRNLDFIEVYENKYLEDYSRYATFLDSENLLKPQLRFEEKDIKLLIDFKEGIKDGSLEKLKADLIKAQESVKGFSLMFFKNEKYLDKHPSLVDAINSIFNIKLVDNKSQQFLYVLQCYDPKLIILCENGNFLNRDKLPRENGYELWYAGGKNVPKLEYTYELRRGLPIYYSADWDKDGLEIYQLVKNIIPDIQLLHPDGISRGIKDTDHKSHWKDSENPDSLSGLKKEFYSERDISLIKELIHKNHWITEEGNNLKIMIENNNILDGNN</sequence>
<dbReference type="Proteomes" id="UP000182544">
    <property type="component" value="Unassembled WGS sequence"/>
</dbReference>
<keyword evidence="2" id="KW-1185">Reference proteome</keyword>
<dbReference type="STRING" id="369401.SAMN05428642_10512"/>
<evidence type="ECO:0000313" key="2">
    <source>
        <dbReference type="Proteomes" id="UP000182544"/>
    </source>
</evidence>